<dbReference type="Pfam" id="PF00067">
    <property type="entry name" value="p450"/>
    <property type="match status" value="1"/>
</dbReference>
<protein>
    <submittedName>
        <fullName evidence="15">Benzoate 4-monooxygenase cytochrome P450</fullName>
    </submittedName>
</protein>
<dbReference type="CDD" id="cd11058">
    <property type="entry name" value="CYP60B-like"/>
    <property type="match status" value="1"/>
</dbReference>
<dbReference type="InterPro" id="IPR001128">
    <property type="entry name" value="Cyt_P450"/>
</dbReference>
<evidence type="ECO:0000256" key="8">
    <source>
        <dbReference type="ARBA" id="ARBA00023002"/>
    </source>
</evidence>
<evidence type="ECO:0000256" key="9">
    <source>
        <dbReference type="ARBA" id="ARBA00023004"/>
    </source>
</evidence>
<dbReference type="InterPro" id="IPR002401">
    <property type="entry name" value="Cyt_P450_E_grp-I"/>
</dbReference>
<gene>
    <name evidence="15" type="ORF">K504DRAFT_428136</name>
</gene>
<reference evidence="15" key="1">
    <citation type="journal article" date="2020" name="Stud. Mycol.">
        <title>101 Dothideomycetes genomes: a test case for predicting lifestyles and emergence of pathogens.</title>
        <authorList>
            <person name="Haridas S."/>
            <person name="Albert R."/>
            <person name="Binder M."/>
            <person name="Bloem J."/>
            <person name="Labutti K."/>
            <person name="Salamov A."/>
            <person name="Andreopoulos B."/>
            <person name="Baker S."/>
            <person name="Barry K."/>
            <person name="Bills G."/>
            <person name="Bluhm B."/>
            <person name="Cannon C."/>
            <person name="Castanera R."/>
            <person name="Culley D."/>
            <person name="Daum C."/>
            <person name="Ezra D."/>
            <person name="Gonzalez J."/>
            <person name="Henrissat B."/>
            <person name="Kuo A."/>
            <person name="Liang C."/>
            <person name="Lipzen A."/>
            <person name="Lutzoni F."/>
            <person name="Magnuson J."/>
            <person name="Mondo S."/>
            <person name="Nolan M."/>
            <person name="Ohm R."/>
            <person name="Pangilinan J."/>
            <person name="Park H.-J."/>
            <person name="Ramirez L."/>
            <person name="Alfaro M."/>
            <person name="Sun H."/>
            <person name="Tritt A."/>
            <person name="Yoshinaga Y."/>
            <person name="Zwiers L.-H."/>
            <person name="Turgeon B."/>
            <person name="Goodwin S."/>
            <person name="Spatafora J."/>
            <person name="Crous P."/>
            <person name="Grigoriev I."/>
        </authorList>
    </citation>
    <scope>NUCLEOTIDE SEQUENCE</scope>
    <source>
        <strain evidence="15">CBS 279.74</strain>
    </source>
</reference>
<dbReference type="PRINTS" id="PR00463">
    <property type="entry name" value="EP450I"/>
</dbReference>
<dbReference type="GO" id="GO:0020037">
    <property type="term" value="F:heme binding"/>
    <property type="evidence" value="ECO:0007669"/>
    <property type="project" value="InterPro"/>
</dbReference>
<dbReference type="PANTHER" id="PTHR24305:SF210">
    <property type="entry name" value="CYTOCHROME P450 MONOOXYGENASE ASQL-RELATED"/>
    <property type="match status" value="1"/>
</dbReference>
<dbReference type="OrthoDB" id="1470350at2759"/>
<evidence type="ECO:0000256" key="13">
    <source>
        <dbReference type="RuleBase" id="RU000461"/>
    </source>
</evidence>
<comment type="similarity">
    <text evidence="3 13">Belongs to the cytochrome P450 family.</text>
</comment>
<dbReference type="GO" id="GO:0009403">
    <property type="term" value="P:toxin biosynthetic process"/>
    <property type="evidence" value="ECO:0007669"/>
    <property type="project" value="UniProtKB-ARBA"/>
</dbReference>
<dbReference type="GO" id="GO:0016705">
    <property type="term" value="F:oxidoreductase activity, acting on paired donors, with incorporation or reduction of molecular oxygen"/>
    <property type="evidence" value="ECO:0007669"/>
    <property type="project" value="InterPro"/>
</dbReference>
<dbReference type="Gene3D" id="1.10.630.10">
    <property type="entry name" value="Cytochrome P450"/>
    <property type="match status" value="1"/>
</dbReference>
<evidence type="ECO:0000256" key="4">
    <source>
        <dbReference type="ARBA" id="ARBA00022617"/>
    </source>
</evidence>
<evidence type="ECO:0000256" key="5">
    <source>
        <dbReference type="ARBA" id="ARBA00022692"/>
    </source>
</evidence>
<comment type="cofactor">
    <cofactor evidence="1 12">
        <name>heme</name>
        <dbReference type="ChEBI" id="CHEBI:30413"/>
    </cofactor>
</comment>
<keyword evidence="11 14" id="KW-0472">Membrane</keyword>
<evidence type="ECO:0000256" key="11">
    <source>
        <dbReference type="ARBA" id="ARBA00023136"/>
    </source>
</evidence>
<keyword evidence="5 14" id="KW-0812">Transmembrane</keyword>
<feature type="transmembrane region" description="Helical" evidence="14">
    <location>
        <begin position="6"/>
        <end position="25"/>
    </location>
</feature>
<dbReference type="SUPFAM" id="SSF48264">
    <property type="entry name" value="Cytochrome P450"/>
    <property type="match status" value="1"/>
</dbReference>
<evidence type="ECO:0000256" key="1">
    <source>
        <dbReference type="ARBA" id="ARBA00001971"/>
    </source>
</evidence>
<dbReference type="GO" id="GO:0016020">
    <property type="term" value="C:membrane"/>
    <property type="evidence" value="ECO:0007669"/>
    <property type="project" value="UniProtKB-SubCell"/>
</dbReference>
<keyword evidence="9 12" id="KW-0408">Iron</keyword>
<dbReference type="GO" id="GO:0004497">
    <property type="term" value="F:monooxygenase activity"/>
    <property type="evidence" value="ECO:0007669"/>
    <property type="project" value="UniProtKB-KW"/>
</dbReference>
<keyword evidence="7 14" id="KW-1133">Transmembrane helix</keyword>
<keyword evidence="4 12" id="KW-0349">Heme</keyword>
<proteinExistence type="inferred from homology"/>
<evidence type="ECO:0000256" key="14">
    <source>
        <dbReference type="SAM" id="Phobius"/>
    </source>
</evidence>
<evidence type="ECO:0000256" key="2">
    <source>
        <dbReference type="ARBA" id="ARBA00004167"/>
    </source>
</evidence>
<keyword evidence="6 12" id="KW-0479">Metal-binding</keyword>
<evidence type="ECO:0000256" key="7">
    <source>
        <dbReference type="ARBA" id="ARBA00022989"/>
    </source>
</evidence>
<dbReference type="PRINTS" id="PR00385">
    <property type="entry name" value="P450"/>
</dbReference>
<evidence type="ECO:0000256" key="12">
    <source>
        <dbReference type="PIRSR" id="PIRSR602401-1"/>
    </source>
</evidence>
<dbReference type="GO" id="GO:0005506">
    <property type="term" value="F:iron ion binding"/>
    <property type="evidence" value="ECO:0007669"/>
    <property type="project" value="InterPro"/>
</dbReference>
<dbReference type="PROSITE" id="PS00086">
    <property type="entry name" value="CYTOCHROME_P450"/>
    <property type="match status" value="1"/>
</dbReference>
<accession>A0A6G1KGP7</accession>
<dbReference type="Proteomes" id="UP000799428">
    <property type="component" value="Unassembled WGS sequence"/>
</dbReference>
<keyword evidence="10 13" id="KW-0503">Monooxygenase</keyword>
<dbReference type="AlphaFoldDB" id="A0A6G1KGP7"/>
<dbReference type="InterPro" id="IPR017972">
    <property type="entry name" value="Cyt_P450_CS"/>
</dbReference>
<dbReference type="EMBL" id="MU005767">
    <property type="protein sequence ID" value="KAF2711581.1"/>
    <property type="molecule type" value="Genomic_DNA"/>
</dbReference>
<dbReference type="PANTHER" id="PTHR24305">
    <property type="entry name" value="CYTOCHROME P450"/>
    <property type="match status" value="1"/>
</dbReference>
<evidence type="ECO:0000256" key="6">
    <source>
        <dbReference type="ARBA" id="ARBA00022723"/>
    </source>
</evidence>
<name>A0A6G1KGP7_9PLEO</name>
<comment type="subcellular location">
    <subcellularLocation>
        <location evidence="2">Membrane</location>
        <topology evidence="2">Single-pass membrane protein</topology>
    </subcellularLocation>
</comment>
<dbReference type="FunFam" id="1.10.630.10:FF:000047">
    <property type="entry name" value="Cytochrome P450 monooxygenase"/>
    <property type="match status" value="1"/>
</dbReference>
<dbReference type="InterPro" id="IPR050121">
    <property type="entry name" value="Cytochrome_P450_monoxygenase"/>
</dbReference>
<keyword evidence="16" id="KW-1185">Reference proteome</keyword>
<sequence length="503" mass="57103">MLSLDASTFNIIALFPVILIAYIALKVSYNIFLHPLRSYPGPILCAASVLPLHKVSLDGYYHTWLHDLHKTYGPVVRHAPNNLSFIEPEVWNEIYGHKSTPLFQKSFEAYGPDIFGGIPEPGLLRANDVSHARQRKLVAHAFSDKALHDQQHLLKHYVELLVRKLKEAIQTDPNSKVDMVNWYNFTTFDIMSDLTFGEPLKLLEESTYSPWVRSVFANVRLLQVGETIRAWPGLEILSKVIAGKTMMAKRKLHMQHAIDRVEKRMALKTDRPDIWTHVLRHNGSAEGKGKGLTQKEMYSNSGLFMVAGTETTATLLSGLTYYLLKNPKKLERLNKEIREAFAKSEDMTMTTLGQLAYMNACISEGLRIYPPVPGKLPRLAPKGGAMLRGKFIPEGTTVAMVQYPAYHSESNFKDPDSFIPERWLPEGAEEYGTDHRGIVQPFSVGPRSCVGKNLAMHEMRLVLASVIWNFDMQLCEESDTWADQKVYILWEKVPLMVRLQPVR</sequence>
<keyword evidence="8 13" id="KW-0560">Oxidoreductase</keyword>
<organism evidence="15 16">
    <name type="scientific">Pleomassaria siparia CBS 279.74</name>
    <dbReference type="NCBI Taxonomy" id="1314801"/>
    <lineage>
        <taxon>Eukaryota</taxon>
        <taxon>Fungi</taxon>
        <taxon>Dikarya</taxon>
        <taxon>Ascomycota</taxon>
        <taxon>Pezizomycotina</taxon>
        <taxon>Dothideomycetes</taxon>
        <taxon>Pleosporomycetidae</taxon>
        <taxon>Pleosporales</taxon>
        <taxon>Pleomassariaceae</taxon>
        <taxon>Pleomassaria</taxon>
    </lineage>
</organism>
<dbReference type="InterPro" id="IPR036396">
    <property type="entry name" value="Cyt_P450_sf"/>
</dbReference>
<evidence type="ECO:0000313" key="16">
    <source>
        <dbReference type="Proteomes" id="UP000799428"/>
    </source>
</evidence>
<feature type="binding site" description="axial binding residue" evidence="12">
    <location>
        <position position="449"/>
    </location>
    <ligand>
        <name>heme</name>
        <dbReference type="ChEBI" id="CHEBI:30413"/>
    </ligand>
    <ligandPart>
        <name>Fe</name>
        <dbReference type="ChEBI" id="CHEBI:18248"/>
    </ligandPart>
</feature>
<evidence type="ECO:0000256" key="3">
    <source>
        <dbReference type="ARBA" id="ARBA00010617"/>
    </source>
</evidence>
<evidence type="ECO:0000256" key="10">
    <source>
        <dbReference type="ARBA" id="ARBA00023033"/>
    </source>
</evidence>
<evidence type="ECO:0000313" key="15">
    <source>
        <dbReference type="EMBL" id="KAF2711581.1"/>
    </source>
</evidence>